<sequence length="155" mass="17421">MKFAVVRSPYPYNIILGRSGIKELRVMPSTIHAMMKFPTPRGVATLVTWSVIISECRKLEEKFLLEKEVEVEVPPVVAVMSEVTKTEEILVHPAYPDQLVTIGRNLSPEVGDKDRNVEPCVTKCDTTRTFGYGDVVNGLLDVFGIYVDEKYSMVL</sequence>
<dbReference type="EMBL" id="PKPP01005991">
    <property type="protein sequence ID" value="PWA58109.1"/>
    <property type="molecule type" value="Genomic_DNA"/>
</dbReference>
<reference evidence="1 2" key="1">
    <citation type="journal article" date="2018" name="Mol. Plant">
        <title>The genome of Artemisia annua provides insight into the evolution of Asteraceae family and artemisinin biosynthesis.</title>
        <authorList>
            <person name="Shen Q."/>
            <person name="Zhang L."/>
            <person name="Liao Z."/>
            <person name="Wang S."/>
            <person name="Yan T."/>
            <person name="Shi P."/>
            <person name="Liu M."/>
            <person name="Fu X."/>
            <person name="Pan Q."/>
            <person name="Wang Y."/>
            <person name="Lv Z."/>
            <person name="Lu X."/>
            <person name="Zhang F."/>
            <person name="Jiang W."/>
            <person name="Ma Y."/>
            <person name="Chen M."/>
            <person name="Hao X."/>
            <person name="Li L."/>
            <person name="Tang Y."/>
            <person name="Lv G."/>
            <person name="Zhou Y."/>
            <person name="Sun X."/>
            <person name="Brodelius P.E."/>
            <person name="Rose J.K.C."/>
            <person name="Tang K."/>
        </authorList>
    </citation>
    <scope>NUCLEOTIDE SEQUENCE [LARGE SCALE GENOMIC DNA]</scope>
    <source>
        <strain evidence="2">cv. Huhao1</strain>
        <tissue evidence="1">Leaf</tissue>
    </source>
</reference>
<dbReference type="OrthoDB" id="2919534at2759"/>
<accession>A0A2U1MA34</accession>
<dbReference type="AlphaFoldDB" id="A0A2U1MA34"/>
<protein>
    <recommendedName>
        <fullName evidence="3">Reverse transcriptase domain-containing protein</fullName>
    </recommendedName>
</protein>
<evidence type="ECO:0000313" key="2">
    <source>
        <dbReference type="Proteomes" id="UP000245207"/>
    </source>
</evidence>
<evidence type="ECO:0008006" key="3">
    <source>
        <dbReference type="Google" id="ProtNLM"/>
    </source>
</evidence>
<comment type="caution">
    <text evidence="1">The sequence shown here is derived from an EMBL/GenBank/DDBJ whole genome shotgun (WGS) entry which is preliminary data.</text>
</comment>
<gene>
    <name evidence="1" type="ORF">CTI12_AA404950</name>
</gene>
<evidence type="ECO:0000313" key="1">
    <source>
        <dbReference type="EMBL" id="PWA58109.1"/>
    </source>
</evidence>
<organism evidence="1 2">
    <name type="scientific">Artemisia annua</name>
    <name type="common">Sweet wormwood</name>
    <dbReference type="NCBI Taxonomy" id="35608"/>
    <lineage>
        <taxon>Eukaryota</taxon>
        <taxon>Viridiplantae</taxon>
        <taxon>Streptophyta</taxon>
        <taxon>Embryophyta</taxon>
        <taxon>Tracheophyta</taxon>
        <taxon>Spermatophyta</taxon>
        <taxon>Magnoliopsida</taxon>
        <taxon>eudicotyledons</taxon>
        <taxon>Gunneridae</taxon>
        <taxon>Pentapetalae</taxon>
        <taxon>asterids</taxon>
        <taxon>campanulids</taxon>
        <taxon>Asterales</taxon>
        <taxon>Asteraceae</taxon>
        <taxon>Asteroideae</taxon>
        <taxon>Anthemideae</taxon>
        <taxon>Artemisiinae</taxon>
        <taxon>Artemisia</taxon>
    </lineage>
</organism>
<dbReference type="Proteomes" id="UP000245207">
    <property type="component" value="Unassembled WGS sequence"/>
</dbReference>
<name>A0A2U1MA34_ARTAN</name>
<proteinExistence type="predicted"/>
<keyword evidence="2" id="KW-1185">Reference proteome</keyword>